<feature type="compositionally biased region" description="Polar residues" evidence="1">
    <location>
        <begin position="108"/>
        <end position="117"/>
    </location>
</feature>
<dbReference type="Proteomes" id="UP001151760">
    <property type="component" value="Unassembled WGS sequence"/>
</dbReference>
<feature type="region of interest" description="Disordered" evidence="1">
    <location>
        <begin position="79"/>
        <end position="159"/>
    </location>
</feature>
<feature type="compositionally biased region" description="Basic and acidic residues" evidence="1">
    <location>
        <begin position="22"/>
        <end position="41"/>
    </location>
</feature>
<evidence type="ECO:0000313" key="3">
    <source>
        <dbReference type="Proteomes" id="UP001151760"/>
    </source>
</evidence>
<sequence length="305" mass="34612">MDLDSPKDDQLINVQEDEDEEVNAKKDGAKQVHAEEPKETEDASGQVSSIQAKIKTLDALLSLLSKVTKALHRFTKVVEKASHKASDQGVPSADQAVTHPAEGRRTQNKLQSFSYSNKELKKISPKSPPQPEGELIKKDKGKKAMSSKDAGKEGEHIHLTTDQIKEQKRLEETAKAEMAKKEEEVVKEELIDLLGFDVVTGNAVIDFNKPFSEQDPLDKLNDLARKKRKHVDDIHDYFRQDFVALEGFKDFNEMLYTMQEISFKLHQGPDIDDHARTLSFFLLAEVNKRNLNPLKQMRAIEQLRQ</sequence>
<reference evidence="2" key="1">
    <citation type="journal article" date="2022" name="Int. J. Mol. Sci.">
        <title>Draft Genome of Tanacetum Coccineum: Genomic Comparison of Closely Related Tanacetum-Family Plants.</title>
        <authorList>
            <person name="Yamashiro T."/>
            <person name="Shiraishi A."/>
            <person name="Nakayama K."/>
            <person name="Satake H."/>
        </authorList>
    </citation>
    <scope>NUCLEOTIDE SEQUENCE</scope>
</reference>
<reference evidence="2" key="2">
    <citation type="submission" date="2022-01" db="EMBL/GenBank/DDBJ databases">
        <authorList>
            <person name="Yamashiro T."/>
            <person name="Shiraishi A."/>
            <person name="Satake H."/>
            <person name="Nakayama K."/>
        </authorList>
    </citation>
    <scope>NUCLEOTIDE SEQUENCE</scope>
</reference>
<name>A0ABQ5CR59_9ASTR</name>
<gene>
    <name evidence="2" type="ORF">Tco_0909855</name>
</gene>
<feature type="compositionally biased region" description="Basic and acidic residues" evidence="1">
    <location>
        <begin position="149"/>
        <end position="159"/>
    </location>
</feature>
<protein>
    <submittedName>
        <fullName evidence="2">Uncharacterized protein</fullName>
    </submittedName>
</protein>
<evidence type="ECO:0000313" key="2">
    <source>
        <dbReference type="EMBL" id="GJT29580.1"/>
    </source>
</evidence>
<evidence type="ECO:0000256" key="1">
    <source>
        <dbReference type="SAM" id="MobiDB-lite"/>
    </source>
</evidence>
<keyword evidence="3" id="KW-1185">Reference proteome</keyword>
<organism evidence="2 3">
    <name type="scientific">Tanacetum coccineum</name>
    <dbReference type="NCBI Taxonomy" id="301880"/>
    <lineage>
        <taxon>Eukaryota</taxon>
        <taxon>Viridiplantae</taxon>
        <taxon>Streptophyta</taxon>
        <taxon>Embryophyta</taxon>
        <taxon>Tracheophyta</taxon>
        <taxon>Spermatophyta</taxon>
        <taxon>Magnoliopsida</taxon>
        <taxon>eudicotyledons</taxon>
        <taxon>Gunneridae</taxon>
        <taxon>Pentapetalae</taxon>
        <taxon>asterids</taxon>
        <taxon>campanulids</taxon>
        <taxon>Asterales</taxon>
        <taxon>Asteraceae</taxon>
        <taxon>Asteroideae</taxon>
        <taxon>Anthemideae</taxon>
        <taxon>Anthemidinae</taxon>
        <taxon>Tanacetum</taxon>
    </lineage>
</organism>
<accession>A0ABQ5CR59</accession>
<comment type="caution">
    <text evidence="2">The sequence shown here is derived from an EMBL/GenBank/DDBJ whole genome shotgun (WGS) entry which is preliminary data.</text>
</comment>
<proteinExistence type="predicted"/>
<dbReference type="EMBL" id="BQNB010014554">
    <property type="protein sequence ID" value="GJT29580.1"/>
    <property type="molecule type" value="Genomic_DNA"/>
</dbReference>
<feature type="region of interest" description="Disordered" evidence="1">
    <location>
        <begin position="1"/>
        <end position="49"/>
    </location>
</feature>
<feature type="compositionally biased region" description="Basic and acidic residues" evidence="1">
    <location>
        <begin position="1"/>
        <end position="10"/>
    </location>
</feature>